<name>A0A139RBF6_9STRE</name>
<comment type="caution">
    <text evidence="1">The sequence shown here is derived from an EMBL/GenBank/DDBJ whole genome shotgun (WGS) entry which is preliminary data.</text>
</comment>
<gene>
    <name evidence="1" type="ORF">SINDD18_01895</name>
</gene>
<dbReference type="AlphaFoldDB" id="A0A139RBF6"/>
<evidence type="ECO:0000313" key="2">
    <source>
        <dbReference type="Proteomes" id="UP000072578"/>
    </source>
</evidence>
<dbReference type="EMBL" id="LQZF01000169">
    <property type="protein sequence ID" value="KXU12034.1"/>
    <property type="molecule type" value="Genomic_DNA"/>
</dbReference>
<evidence type="ECO:0000313" key="1">
    <source>
        <dbReference type="EMBL" id="KXU12034.1"/>
    </source>
</evidence>
<organism evidence="1 2">
    <name type="scientific">Streptococcus infantis</name>
    <dbReference type="NCBI Taxonomy" id="68892"/>
    <lineage>
        <taxon>Bacteria</taxon>
        <taxon>Bacillati</taxon>
        <taxon>Bacillota</taxon>
        <taxon>Bacilli</taxon>
        <taxon>Lactobacillales</taxon>
        <taxon>Streptococcaceae</taxon>
        <taxon>Streptococcus</taxon>
    </lineage>
</organism>
<sequence>MLKNKDTLLVSNLKIIKFAAIKGACWWIDGEETMCSHCYYGWNGEIE</sequence>
<accession>A0A139RBF6</accession>
<reference evidence="1 2" key="1">
    <citation type="submission" date="2016-01" db="EMBL/GenBank/DDBJ databases">
        <title>Highly variable Streptococcus oralis are common among viridans streptococci isolated from primates.</title>
        <authorList>
            <person name="Denapaite D."/>
            <person name="Rieger M."/>
            <person name="Koendgen S."/>
            <person name="Brueckner R."/>
            <person name="Ochigava I."/>
            <person name="Kappeler P."/>
            <person name="Maetz-Rensing K."/>
            <person name="Leendertz F."/>
            <person name="Hakenbeck R."/>
        </authorList>
    </citation>
    <scope>NUCLEOTIDE SEQUENCE [LARGE SCALE GENOMIC DNA]</scope>
    <source>
        <strain evidence="1 2">DD18</strain>
    </source>
</reference>
<protein>
    <submittedName>
        <fullName evidence="1">Uncharacterized protein</fullName>
    </submittedName>
</protein>
<dbReference type="Proteomes" id="UP000072578">
    <property type="component" value="Unassembled WGS sequence"/>
</dbReference>
<dbReference type="PATRIC" id="fig|68892.8.peg.2066"/>
<proteinExistence type="predicted"/>